<evidence type="ECO:0000313" key="3">
    <source>
        <dbReference type="Proteomes" id="UP001281203"/>
    </source>
</evidence>
<evidence type="ECO:0000256" key="1">
    <source>
        <dbReference type="SAM" id="Phobius"/>
    </source>
</evidence>
<evidence type="ECO:0000313" key="2">
    <source>
        <dbReference type="EMBL" id="MDV2481474.1"/>
    </source>
</evidence>
<gene>
    <name evidence="2" type="ORF">F8E02_05535</name>
</gene>
<evidence type="ECO:0008006" key="4">
    <source>
        <dbReference type="Google" id="ProtNLM"/>
    </source>
</evidence>
<protein>
    <recommendedName>
        <fullName evidence="4">Type II secretion system protein</fullName>
    </recommendedName>
</protein>
<name>A0ABU3X096_9EURY</name>
<accession>A0ABU3X096</accession>
<keyword evidence="1" id="KW-0812">Transmembrane</keyword>
<keyword evidence="3" id="KW-1185">Reference proteome</keyword>
<reference evidence="2 3" key="1">
    <citation type="submission" date="2019-10" db="EMBL/GenBank/DDBJ databases">
        <title>Isolation and characterization of Methanoculleus sp. Wushi-C6 from a hot spring well.</title>
        <authorList>
            <person name="Chen S.-C."/>
            <person name="Lan Z.-H."/>
            <person name="You Y.-T."/>
            <person name="Lai M.-C."/>
        </authorList>
    </citation>
    <scope>NUCLEOTIDE SEQUENCE [LARGE SCALE GENOMIC DNA]</scope>
    <source>
        <strain evidence="2 3">Wushi-C6</strain>
    </source>
</reference>
<dbReference type="EMBL" id="WBKO01000001">
    <property type="protein sequence ID" value="MDV2481474.1"/>
    <property type="molecule type" value="Genomic_DNA"/>
</dbReference>
<dbReference type="Proteomes" id="UP001281203">
    <property type="component" value="Unassembled WGS sequence"/>
</dbReference>
<comment type="caution">
    <text evidence="2">The sequence shown here is derived from an EMBL/GenBank/DDBJ whole genome shotgun (WGS) entry which is preliminary data.</text>
</comment>
<dbReference type="RefSeq" id="WP_317064494.1">
    <property type="nucleotide sequence ID" value="NZ_WBKO01000001.1"/>
</dbReference>
<sequence length="203" mass="21138">MDSTDGGLTVLEAVILGVVALLLAAVAIHAAAGPAAAPGGLIPLVLGETGDCLVLDGNVYGYALADGSIGGADLRCDRPDPSAMGSLACSVRLFIGDMGSIDMGRATVEVATRERVERLGMTTEMPVLPGNWTIVRKGHTVPFQEADDDLLLEPGERFDLLVYPSRPLARGEAFRLCITPPGSVPLVVERTVPPRITPVVDLG</sequence>
<keyword evidence="1" id="KW-1133">Transmembrane helix</keyword>
<organism evidence="2 3">
    <name type="scientific">Methanoculleus caldifontis</name>
    <dbReference type="NCBI Taxonomy" id="2651577"/>
    <lineage>
        <taxon>Archaea</taxon>
        <taxon>Methanobacteriati</taxon>
        <taxon>Methanobacteriota</taxon>
        <taxon>Stenosarchaea group</taxon>
        <taxon>Methanomicrobia</taxon>
        <taxon>Methanomicrobiales</taxon>
        <taxon>Methanomicrobiaceae</taxon>
        <taxon>Methanoculleus</taxon>
    </lineage>
</organism>
<feature type="transmembrane region" description="Helical" evidence="1">
    <location>
        <begin position="6"/>
        <end position="28"/>
    </location>
</feature>
<proteinExistence type="predicted"/>
<keyword evidence="1" id="KW-0472">Membrane</keyword>